<evidence type="ECO:0000313" key="1">
    <source>
        <dbReference type="EMBL" id="KAK4107124.1"/>
    </source>
</evidence>
<comment type="caution">
    <text evidence="1">The sequence shown here is derived from an EMBL/GenBank/DDBJ whole genome shotgun (WGS) entry which is preliminary data.</text>
</comment>
<dbReference type="RefSeq" id="XP_064664694.1">
    <property type="nucleotide sequence ID" value="XM_064818951.1"/>
</dbReference>
<reference evidence="1" key="1">
    <citation type="journal article" date="2023" name="Mol. Phylogenet. Evol.">
        <title>Genome-scale phylogeny and comparative genomics of the fungal order Sordariales.</title>
        <authorList>
            <person name="Hensen N."/>
            <person name="Bonometti L."/>
            <person name="Westerberg I."/>
            <person name="Brannstrom I.O."/>
            <person name="Guillou S."/>
            <person name="Cros-Aarteil S."/>
            <person name="Calhoun S."/>
            <person name="Haridas S."/>
            <person name="Kuo A."/>
            <person name="Mondo S."/>
            <person name="Pangilinan J."/>
            <person name="Riley R."/>
            <person name="LaButti K."/>
            <person name="Andreopoulos B."/>
            <person name="Lipzen A."/>
            <person name="Chen C."/>
            <person name="Yan M."/>
            <person name="Daum C."/>
            <person name="Ng V."/>
            <person name="Clum A."/>
            <person name="Steindorff A."/>
            <person name="Ohm R.A."/>
            <person name="Martin F."/>
            <person name="Silar P."/>
            <person name="Natvig D.O."/>
            <person name="Lalanne C."/>
            <person name="Gautier V."/>
            <person name="Ament-Velasquez S.L."/>
            <person name="Kruys A."/>
            <person name="Hutchinson M.I."/>
            <person name="Powell A.J."/>
            <person name="Barry K."/>
            <person name="Miller A.N."/>
            <person name="Grigoriev I.V."/>
            <person name="Debuchy R."/>
            <person name="Gladieux P."/>
            <person name="Hiltunen Thoren M."/>
            <person name="Johannesson H."/>
        </authorList>
    </citation>
    <scope>NUCLEOTIDE SEQUENCE</scope>
    <source>
        <strain evidence="1">CBS 508.74</strain>
    </source>
</reference>
<dbReference type="EMBL" id="MU853381">
    <property type="protein sequence ID" value="KAK4107124.1"/>
    <property type="molecule type" value="Genomic_DNA"/>
</dbReference>
<dbReference type="AlphaFoldDB" id="A0AAN6QBI0"/>
<reference evidence="1" key="2">
    <citation type="submission" date="2023-05" db="EMBL/GenBank/DDBJ databases">
        <authorList>
            <consortium name="Lawrence Berkeley National Laboratory"/>
            <person name="Steindorff A."/>
            <person name="Hensen N."/>
            <person name="Bonometti L."/>
            <person name="Westerberg I."/>
            <person name="Brannstrom I.O."/>
            <person name="Guillou S."/>
            <person name="Cros-Aarteil S."/>
            <person name="Calhoun S."/>
            <person name="Haridas S."/>
            <person name="Kuo A."/>
            <person name="Mondo S."/>
            <person name="Pangilinan J."/>
            <person name="Riley R."/>
            <person name="Labutti K."/>
            <person name="Andreopoulos B."/>
            <person name="Lipzen A."/>
            <person name="Chen C."/>
            <person name="Yanf M."/>
            <person name="Daum C."/>
            <person name="Ng V."/>
            <person name="Clum A."/>
            <person name="Ohm R."/>
            <person name="Martin F."/>
            <person name="Silar P."/>
            <person name="Natvig D."/>
            <person name="Lalanne C."/>
            <person name="Gautier V."/>
            <person name="Ament-Velasquez S.L."/>
            <person name="Kruys A."/>
            <person name="Hutchinson M.I."/>
            <person name="Powell A.J."/>
            <person name="Barry K."/>
            <person name="Miller A.N."/>
            <person name="Grigoriev I.V."/>
            <person name="Debuchy R."/>
            <person name="Gladieux P."/>
            <person name="Thoren M.H."/>
            <person name="Johannesson H."/>
        </authorList>
    </citation>
    <scope>NUCLEOTIDE SEQUENCE</scope>
    <source>
        <strain evidence="1">CBS 508.74</strain>
    </source>
</reference>
<name>A0AAN6QBI0_9PEZI</name>
<organism evidence="1 2">
    <name type="scientific">Canariomyces notabilis</name>
    <dbReference type="NCBI Taxonomy" id="2074819"/>
    <lineage>
        <taxon>Eukaryota</taxon>
        <taxon>Fungi</taxon>
        <taxon>Dikarya</taxon>
        <taxon>Ascomycota</taxon>
        <taxon>Pezizomycotina</taxon>
        <taxon>Sordariomycetes</taxon>
        <taxon>Sordariomycetidae</taxon>
        <taxon>Sordariales</taxon>
        <taxon>Chaetomiaceae</taxon>
        <taxon>Canariomyces</taxon>
    </lineage>
</organism>
<evidence type="ECO:0000313" key="2">
    <source>
        <dbReference type="Proteomes" id="UP001302812"/>
    </source>
</evidence>
<sequence length="200" mass="22140">MALELHIPPCIGASAHASAHPLHPPPPEQPLRIQIEGPLVSIQKLLRGISWNTNPASLIFPQPAGLELARLAFQKLYGREVRPEVPGDMVVRDEYLGWVMGVTPLTDIDYYGVTFDHLVPADDADPEVLQINIIEMDDDGGAYANKYLPFAVDPAEYIGKKVLAVPRCCQKRRGTQDRRRVNSSVYTANSPIERLTAHAE</sequence>
<protein>
    <submittedName>
        <fullName evidence="1">Uncharacterized protein</fullName>
    </submittedName>
</protein>
<keyword evidence="2" id="KW-1185">Reference proteome</keyword>
<accession>A0AAN6QBI0</accession>
<proteinExistence type="predicted"/>
<dbReference type="GeneID" id="89943077"/>
<gene>
    <name evidence="1" type="ORF">N656DRAFT_840597</name>
</gene>
<dbReference type="Proteomes" id="UP001302812">
    <property type="component" value="Unassembled WGS sequence"/>
</dbReference>